<evidence type="ECO:0000256" key="4">
    <source>
        <dbReference type="ARBA" id="ARBA00023136"/>
    </source>
</evidence>
<feature type="domain" description="AMP-dependent synthetase/ligase" evidence="8">
    <location>
        <begin position="30"/>
        <end position="428"/>
    </location>
</feature>
<dbReference type="InterPro" id="IPR000873">
    <property type="entry name" value="AMP-dep_synth/lig_dom"/>
</dbReference>
<evidence type="ECO:0000256" key="5">
    <source>
        <dbReference type="ARBA" id="ARBA00026121"/>
    </source>
</evidence>
<dbReference type="RefSeq" id="WP_345199394.1">
    <property type="nucleotide sequence ID" value="NZ_BAABFL010000480.1"/>
</dbReference>
<keyword evidence="3 10" id="KW-0436">Ligase</keyword>
<dbReference type="EMBL" id="BAABFL010000480">
    <property type="protein sequence ID" value="GAA4652758.1"/>
    <property type="molecule type" value="Genomic_DNA"/>
</dbReference>
<comment type="caution">
    <text evidence="10">The sequence shown here is derived from an EMBL/GenBank/DDBJ whole genome shotgun (WGS) entry which is preliminary data.</text>
</comment>
<dbReference type="Gene3D" id="3.30.300.30">
    <property type="match status" value="1"/>
</dbReference>
<dbReference type="Gene3D" id="2.30.38.10">
    <property type="entry name" value="Luciferase, Domain 3"/>
    <property type="match status" value="1"/>
</dbReference>
<evidence type="ECO:0000256" key="1">
    <source>
        <dbReference type="ARBA" id="ARBA00004170"/>
    </source>
</evidence>
<protein>
    <recommendedName>
        <fullName evidence="6">Long-chain-fatty-acid--CoA ligase</fullName>
        <ecNumber evidence="5">6.2.1.3</ecNumber>
    </recommendedName>
    <alternativeName>
        <fullName evidence="7">Long-chain acyl-CoA synthetase</fullName>
    </alternativeName>
</protein>
<dbReference type="InterPro" id="IPR045851">
    <property type="entry name" value="AMP-bd_C_sf"/>
</dbReference>
<comment type="pathway">
    <text evidence="2">Lipid metabolism; fatty acid beta-oxidation.</text>
</comment>
<feature type="domain" description="AMP-binding enzyme C-terminal" evidence="9">
    <location>
        <begin position="479"/>
        <end position="553"/>
    </location>
</feature>
<evidence type="ECO:0000259" key="8">
    <source>
        <dbReference type="Pfam" id="PF00501"/>
    </source>
</evidence>
<dbReference type="Pfam" id="PF00501">
    <property type="entry name" value="AMP-binding"/>
    <property type="match status" value="1"/>
</dbReference>
<evidence type="ECO:0000256" key="2">
    <source>
        <dbReference type="ARBA" id="ARBA00005005"/>
    </source>
</evidence>
<dbReference type="PROSITE" id="PS00455">
    <property type="entry name" value="AMP_BINDING"/>
    <property type="match status" value="1"/>
</dbReference>
<dbReference type="CDD" id="cd05936">
    <property type="entry name" value="FC-FACS_FadD_like"/>
    <property type="match status" value="1"/>
</dbReference>
<dbReference type="Pfam" id="PF13193">
    <property type="entry name" value="AMP-binding_C"/>
    <property type="match status" value="1"/>
</dbReference>
<comment type="subcellular location">
    <subcellularLocation>
        <location evidence="1">Membrane</location>
        <topology evidence="1">Peripheral membrane protein</topology>
    </subcellularLocation>
</comment>
<name>A0ABP8V912_9GAMM</name>
<dbReference type="InterPro" id="IPR025110">
    <property type="entry name" value="AMP-bd_C"/>
</dbReference>
<organism evidence="10 11">
    <name type="scientific">Kistimonas scapharcae</name>
    <dbReference type="NCBI Taxonomy" id="1036133"/>
    <lineage>
        <taxon>Bacteria</taxon>
        <taxon>Pseudomonadati</taxon>
        <taxon>Pseudomonadota</taxon>
        <taxon>Gammaproteobacteria</taxon>
        <taxon>Oceanospirillales</taxon>
        <taxon>Endozoicomonadaceae</taxon>
        <taxon>Kistimonas</taxon>
    </lineage>
</organism>
<dbReference type="InterPro" id="IPR020845">
    <property type="entry name" value="AMP-binding_CS"/>
</dbReference>
<evidence type="ECO:0000256" key="3">
    <source>
        <dbReference type="ARBA" id="ARBA00022598"/>
    </source>
</evidence>
<evidence type="ECO:0000313" key="11">
    <source>
        <dbReference type="Proteomes" id="UP001500604"/>
    </source>
</evidence>
<evidence type="ECO:0000256" key="6">
    <source>
        <dbReference type="ARBA" id="ARBA00039545"/>
    </source>
</evidence>
<dbReference type="InterPro" id="IPR050237">
    <property type="entry name" value="ATP-dep_AMP-bd_enzyme"/>
</dbReference>
<sequence length="570" mass="62959">MDTSFWDGKRAPGVPDNINPDEYNSILDVFNESVRNNADRPAFTGIGHTLTFRDIDHYSTCFAAWLQQNTDLKPGDRIAIQMPNLLQFPIAVYGALKAGLVIVNTNPLYTAREMHHQFNDSGAKALVCLDVFGHLVEQILTETPIKTVIVTSLADMLPMPKRLLVNAAVKYVKKMVAPYNLPDALRFRNVLKQGAKARYVAPPAPKSTDVAILQYTGGTTGVAKGAMLTHRNMVANMQQSKAMLKQTGPDGLPLHRPGEEIIIAPLPLYHIYSFTVHLMAMVEMGNHSILIANPRDTATFIKMIQPWRFTVFIGLNTLFVSLMNHEKFKECDFSKLKVTLSGGTALPADTADRWKEMTGSTVSEAYGLTECSPAVCMNPAGDLVQQGTVGLPMPNTALMTIDADGNETAVGERGELCVKGPQVMKGYWQRAEATAEILDKDGWLKTGDVAIIQPDGFVRIVDRLKDMVLVSGFNVYPNEIEDVVSRHELVECCAVIGVPHSKTGEAVKLFVVARDKSLTSEMLDKYCREQLTAYKVPRLIEFRDELPMTPVGKILRKDLRAEELAKLQAA</sequence>
<dbReference type="SUPFAM" id="SSF56801">
    <property type="entry name" value="Acetyl-CoA synthetase-like"/>
    <property type="match status" value="1"/>
</dbReference>
<dbReference type="PANTHER" id="PTHR43767:SF8">
    <property type="entry name" value="LONG-CHAIN-FATTY-ACID--COA LIGASE"/>
    <property type="match status" value="1"/>
</dbReference>
<keyword evidence="11" id="KW-1185">Reference proteome</keyword>
<keyword evidence="4" id="KW-0472">Membrane</keyword>
<dbReference type="Proteomes" id="UP001500604">
    <property type="component" value="Unassembled WGS sequence"/>
</dbReference>
<gene>
    <name evidence="10" type="primary">fadD2_2</name>
    <name evidence="10" type="ORF">GCM10023116_50420</name>
</gene>
<evidence type="ECO:0000256" key="7">
    <source>
        <dbReference type="ARBA" id="ARBA00042773"/>
    </source>
</evidence>
<proteinExistence type="predicted"/>
<evidence type="ECO:0000259" key="9">
    <source>
        <dbReference type="Pfam" id="PF13193"/>
    </source>
</evidence>
<accession>A0ABP8V912</accession>
<reference evidence="11" key="1">
    <citation type="journal article" date="2019" name="Int. J. Syst. Evol. Microbiol.">
        <title>The Global Catalogue of Microorganisms (GCM) 10K type strain sequencing project: providing services to taxonomists for standard genome sequencing and annotation.</title>
        <authorList>
            <consortium name="The Broad Institute Genomics Platform"/>
            <consortium name="The Broad Institute Genome Sequencing Center for Infectious Disease"/>
            <person name="Wu L."/>
            <person name="Ma J."/>
        </authorList>
    </citation>
    <scope>NUCLEOTIDE SEQUENCE [LARGE SCALE GENOMIC DNA]</scope>
    <source>
        <strain evidence="11">JCM 17805</strain>
    </source>
</reference>
<dbReference type="Gene3D" id="3.40.50.980">
    <property type="match status" value="2"/>
</dbReference>
<dbReference type="GO" id="GO:0016874">
    <property type="term" value="F:ligase activity"/>
    <property type="evidence" value="ECO:0007669"/>
    <property type="project" value="UniProtKB-KW"/>
</dbReference>
<dbReference type="PANTHER" id="PTHR43767">
    <property type="entry name" value="LONG-CHAIN-FATTY-ACID--COA LIGASE"/>
    <property type="match status" value="1"/>
</dbReference>
<evidence type="ECO:0000313" key="10">
    <source>
        <dbReference type="EMBL" id="GAA4652758.1"/>
    </source>
</evidence>
<dbReference type="EC" id="6.2.1.3" evidence="5"/>